<dbReference type="SUPFAM" id="SSF53335">
    <property type="entry name" value="S-adenosyl-L-methionine-dependent methyltransferases"/>
    <property type="match status" value="1"/>
</dbReference>
<dbReference type="VEuPathDB" id="FungiDB:BO97DRAFT_382920"/>
<dbReference type="STRING" id="1450537.A0A395IBD5"/>
<dbReference type="InterPro" id="IPR013216">
    <property type="entry name" value="Methyltransf_11"/>
</dbReference>
<name>A0A395IBD5_ASPHC</name>
<keyword evidence="3" id="KW-1185">Reference proteome</keyword>
<evidence type="ECO:0000259" key="1">
    <source>
        <dbReference type="Pfam" id="PF08241"/>
    </source>
</evidence>
<dbReference type="Proteomes" id="UP000248961">
    <property type="component" value="Unassembled WGS sequence"/>
</dbReference>
<proteinExistence type="predicted"/>
<dbReference type="RefSeq" id="XP_025555597.1">
    <property type="nucleotide sequence ID" value="XM_025693330.1"/>
</dbReference>
<dbReference type="CDD" id="cd02440">
    <property type="entry name" value="AdoMet_MTases"/>
    <property type="match status" value="1"/>
</dbReference>
<dbReference type="GO" id="GO:0032259">
    <property type="term" value="P:methylation"/>
    <property type="evidence" value="ECO:0007669"/>
    <property type="project" value="UniProtKB-KW"/>
</dbReference>
<organism evidence="2 3">
    <name type="scientific">Aspergillus homomorphus (strain CBS 101889)</name>
    <dbReference type="NCBI Taxonomy" id="1450537"/>
    <lineage>
        <taxon>Eukaryota</taxon>
        <taxon>Fungi</taxon>
        <taxon>Dikarya</taxon>
        <taxon>Ascomycota</taxon>
        <taxon>Pezizomycotina</taxon>
        <taxon>Eurotiomycetes</taxon>
        <taxon>Eurotiomycetidae</taxon>
        <taxon>Eurotiales</taxon>
        <taxon>Aspergillaceae</taxon>
        <taxon>Aspergillus</taxon>
        <taxon>Aspergillus subgen. Circumdati</taxon>
    </lineage>
</organism>
<keyword evidence="2" id="KW-0489">Methyltransferase</keyword>
<dbReference type="OrthoDB" id="2013972at2759"/>
<dbReference type="Gene3D" id="3.40.50.150">
    <property type="entry name" value="Vaccinia Virus protein VP39"/>
    <property type="match status" value="1"/>
</dbReference>
<protein>
    <submittedName>
        <fullName evidence="2">UbiE/COQ5 family methyltransferase</fullName>
    </submittedName>
</protein>
<feature type="domain" description="Methyltransferase type 11" evidence="1">
    <location>
        <begin position="55"/>
        <end position="157"/>
    </location>
</feature>
<dbReference type="GeneID" id="37197619"/>
<evidence type="ECO:0000313" key="2">
    <source>
        <dbReference type="EMBL" id="RAL16443.1"/>
    </source>
</evidence>
<sequence length="289" mass="32148">MTTSNPKIENTSYHTPEFLARYYIAEKLTGPFAGPLIKHSGIAERSHSGPRMIFDNACGLGIVSSTLNRMLDDTTKSRWSLTCGDLTETMIDSTRQRIDQEKWPNAEAKVVNAQSTGLPDESFTDIFAAFAFTLFPDAQAAMNESYRILKPDGALAISTWKNPTWISLLRSAILGMSADLSFPTTEEFLAMHNEGWDAESFVKTEFEKAGFKEVKVTTVTEQVQIPISPFLELSRSMLDLVIEKSWTQDQRKQYGAEAPGALQRFLEERFGVDGLITMEPSAVLALGTK</sequence>
<accession>A0A395IBD5</accession>
<gene>
    <name evidence="2" type="ORF">BO97DRAFT_382920</name>
</gene>
<dbReference type="GO" id="GO:0008757">
    <property type="term" value="F:S-adenosylmethionine-dependent methyltransferase activity"/>
    <property type="evidence" value="ECO:0007669"/>
    <property type="project" value="InterPro"/>
</dbReference>
<dbReference type="PANTHER" id="PTHR43591">
    <property type="entry name" value="METHYLTRANSFERASE"/>
    <property type="match status" value="1"/>
</dbReference>
<dbReference type="EMBL" id="KZ824269">
    <property type="protein sequence ID" value="RAL16443.1"/>
    <property type="molecule type" value="Genomic_DNA"/>
</dbReference>
<evidence type="ECO:0000313" key="3">
    <source>
        <dbReference type="Proteomes" id="UP000248961"/>
    </source>
</evidence>
<reference evidence="2 3" key="1">
    <citation type="submission" date="2018-02" db="EMBL/GenBank/DDBJ databases">
        <title>The genomes of Aspergillus section Nigri reveals drivers in fungal speciation.</title>
        <authorList>
            <consortium name="DOE Joint Genome Institute"/>
            <person name="Vesth T.C."/>
            <person name="Nybo J."/>
            <person name="Theobald S."/>
            <person name="Brandl J."/>
            <person name="Frisvad J.C."/>
            <person name="Nielsen K.F."/>
            <person name="Lyhne E.K."/>
            <person name="Kogle M.E."/>
            <person name="Kuo A."/>
            <person name="Riley R."/>
            <person name="Clum A."/>
            <person name="Nolan M."/>
            <person name="Lipzen A."/>
            <person name="Salamov A."/>
            <person name="Henrissat B."/>
            <person name="Wiebenga A."/>
            <person name="De vries R.P."/>
            <person name="Grigoriev I.V."/>
            <person name="Mortensen U.H."/>
            <person name="Andersen M.R."/>
            <person name="Baker S.E."/>
        </authorList>
    </citation>
    <scope>NUCLEOTIDE SEQUENCE [LARGE SCALE GENOMIC DNA]</scope>
    <source>
        <strain evidence="2 3">CBS 101889</strain>
    </source>
</reference>
<dbReference type="InterPro" id="IPR029063">
    <property type="entry name" value="SAM-dependent_MTases_sf"/>
</dbReference>
<keyword evidence="2" id="KW-0808">Transferase</keyword>
<dbReference type="AlphaFoldDB" id="A0A395IBD5"/>
<dbReference type="Pfam" id="PF08241">
    <property type="entry name" value="Methyltransf_11"/>
    <property type="match status" value="1"/>
</dbReference>